<dbReference type="Pfam" id="PF08534">
    <property type="entry name" value="Redoxin"/>
    <property type="match status" value="1"/>
</dbReference>
<evidence type="ECO:0000313" key="6">
    <source>
        <dbReference type="EMBL" id="MFD1948089.1"/>
    </source>
</evidence>
<dbReference type="EC" id="1.11.1.-" evidence="6"/>
<evidence type="ECO:0000313" key="7">
    <source>
        <dbReference type="Proteomes" id="UP001597351"/>
    </source>
</evidence>
<evidence type="ECO:0000256" key="2">
    <source>
        <dbReference type="ARBA" id="ARBA00022862"/>
    </source>
</evidence>
<dbReference type="InterPro" id="IPR050455">
    <property type="entry name" value="Tpx_Peroxidase_subfamily"/>
</dbReference>
<reference evidence="7" key="1">
    <citation type="journal article" date="2019" name="Int. J. Syst. Evol. Microbiol.">
        <title>The Global Catalogue of Microorganisms (GCM) 10K type strain sequencing project: providing services to taxonomists for standard genome sequencing and annotation.</title>
        <authorList>
            <consortium name="The Broad Institute Genomics Platform"/>
            <consortium name="The Broad Institute Genome Sequencing Center for Infectious Disease"/>
            <person name="Wu L."/>
            <person name="Ma J."/>
        </authorList>
    </citation>
    <scope>NUCLEOTIDE SEQUENCE [LARGE SCALE GENOMIC DNA]</scope>
    <source>
        <strain evidence="7">CGMCC 1.12477</strain>
    </source>
</reference>
<feature type="domain" description="Thioredoxin" evidence="5">
    <location>
        <begin position="18"/>
        <end position="165"/>
    </location>
</feature>
<gene>
    <name evidence="6" type="primary">tpx</name>
    <name evidence="6" type="ORF">ACFSDE_14910</name>
</gene>
<dbReference type="InterPro" id="IPR013740">
    <property type="entry name" value="Redoxin"/>
</dbReference>
<keyword evidence="7" id="KW-1185">Reference proteome</keyword>
<evidence type="ECO:0000256" key="3">
    <source>
        <dbReference type="ARBA" id="ARBA00023157"/>
    </source>
</evidence>
<keyword evidence="2" id="KW-0049">Antioxidant</keyword>
<dbReference type="SUPFAM" id="SSF52833">
    <property type="entry name" value="Thioredoxin-like"/>
    <property type="match status" value="1"/>
</dbReference>
<accession>A0ABW4TN42</accession>
<keyword evidence="6" id="KW-0560">Oxidoreductase</keyword>
<proteinExistence type="predicted"/>
<dbReference type="PROSITE" id="PS51352">
    <property type="entry name" value="THIOREDOXIN_2"/>
    <property type="match status" value="1"/>
</dbReference>
<evidence type="ECO:0000259" key="5">
    <source>
        <dbReference type="PROSITE" id="PS51352"/>
    </source>
</evidence>
<name>A0ABW4TN42_9ACTN</name>
<dbReference type="Gene3D" id="3.40.30.10">
    <property type="entry name" value="Glutaredoxin"/>
    <property type="match status" value="1"/>
</dbReference>
<dbReference type="InterPro" id="IPR002065">
    <property type="entry name" value="TPX"/>
</dbReference>
<dbReference type="PANTHER" id="PTHR43110:SF1">
    <property type="entry name" value="THIOL PEROXIDASE"/>
    <property type="match status" value="1"/>
</dbReference>
<dbReference type="Proteomes" id="UP001597351">
    <property type="component" value="Unassembled WGS sequence"/>
</dbReference>
<dbReference type="InterPro" id="IPR013766">
    <property type="entry name" value="Thioredoxin_domain"/>
</dbReference>
<dbReference type="NCBIfam" id="NF001808">
    <property type="entry name" value="PRK00522.1"/>
    <property type="match status" value="1"/>
</dbReference>
<keyword evidence="1 6" id="KW-0575">Peroxidase</keyword>
<dbReference type="EMBL" id="JBHUGD010000003">
    <property type="protein sequence ID" value="MFD1948089.1"/>
    <property type="molecule type" value="Genomic_DNA"/>
</dbReference>
<keyword evidence="3" id="KW-1015">Disulfide bond</keyword>
<dbReference type="InterPro" id="IPR036249">
    <property type="entry name" value="Thioredoxin-like_sf"/>
</dbReference>
<evidence type="ECO:0000256" key="1">
    <source>
        <dbReference type="ARBA" id="ARBA00022559"/>
    </source>
</evidence>
<dbReference type="GO" id="GO:0004601">
    <property type="term" value="F:peroxidase activity"/>
    <property type="evidence" value="ECO:0007669"/>
    <property type="project" value="UniProtKB-KW"/>
</dbReference>
<dbReference type="PANTHER" id="PTHR43110">
    <property type="entry name" value="THIOL PEROXIDASE"/>
    <property type="match status" value="1"/>
</dbReference>
<comment type="caution">
    <text evidence="6">The sequence shown here is derived from an EMBL/GenBank/DDBJ whole genome shotgun (WGS) entry which is preliminary data.</text>
</comment>
<keyword evidence="4" id="KW-0676">Redox-active center</keyword>
<dbReference type="RefSeq" id="WP_343919800.1">
    <property type="nucleotide sequence ID" value="NZ_BAAAJT010000002.1"/>
</dbReference>
<dbReference type="CDD" id="cd03014">
    <property type="entry name" value="PRX_Atyp2cys"/>
    <property type="match status" value="1"/>
</dbReference>
<evidence type="ECO:0000256" key="4">
    <source>
        <dbReference type="ARBA" id="ARBA00023284"/>
    </source>
</evidence>
<protein>
    <submittedName>
        <fullName evidence="6">Thiol peroxidase</fullName>
        <ecNumber evidence="6">1.11.1.-</ecNumber>
    </submittedName>
</protein>
<organism evidence="6 7">
    <name type="scientific">Nocardioides aestuarii</name>
    <dbReference type="NCBI Taxonomy" id="252231"/>
    <lineage>
        <taxon>Bacteria</taxon>
        <taxon>Bacillati</taxon>
        <taxon>Actinomycetota</taxon>
        <taxon>Actinomycetes</taxon>
        <taxon>Propionibacteriales</taxon>
        <taxon>Nocardioidaceae</taxon>
        <taxon>Nocardioides</taxon>
    </lineage>
</organism>
<sequence length="165" mass="16683">MATTALDGTPAHTVGELPEVGSAAPDFTLTGPDLGDVTLADAPAGGKLVLSIFPSVGTGVCAASVRRFNELAAGLEGTRVLCVSMDLPFALAGFCGAEGIDGVQVASAFRSDFGETYGARLVDSAFAGLLARAVLVLDEEGTVVHRQLVADIATEPDYDAALASL</sequence>